<feature type="compositionally biased region" description="Low complexity" evidence="1">
    <location>
        <begin position="20"/>
        <end position="37"/>
    </location>
</feature>
<evidence type="ECO:0008006" key="5">
    <source>
        <dbReference type="Google" id="ProtNLM"/>
    </source>
</evidence>
<dbReference type="EMBL" id="KZ613788">
    <property type="protein sequence ID" value="PMD60705.1"/>
    <property type="molecule type" value="Genomic_DNA"/>
</dbReference>
<keyword evidence="4" id="KW-1185">Reference proteome</keyword>
<evidence type="ECO:0000313" key="3">
    <source>
        <dbReference type="EMBL" id="PMD60705.1"/>
    </source>
</evidence>
<dbReference type="RefSeq" id="XP_024737609.1">
    <property type="nucleotide sequence ID" value="XM_024886780.1"/>
</dbReference>
<evidence type="ECO:0000256" key="1">
    <source>
        <dbReference type="SAM" id="MobiDB-lite"/>
    </source>
</evidence>
<dbReference type="GeneID" id="36594857"/>
<feature type="chain" id="PRO_5014342289" description="Fucose-specific lectin" evidence="2">
    <location>
        <begin position="19"/>
        <end position="410"/>
    </location>
</feature>
<dbReference type="Proteomes" id="UP000235371">
    <property type="component" value="Unassembled WGS sequence"/>
</dbReference>
<keyword evidence="2" id="KW-0732">Signal</keyword>
<gene>
    <name evidence="3" type="ORF">K444DRAFT_663068</name>
</gene>
<dbReference type="Pfam" id="PF08310">
    <property type="entry name" value="LGFP"/>
    <property type="match status" value="3"/>
</dbReference>
<dbReference type="OrthoDB" id="5411468at2759"/>
<accession>A0A2J6TCF5</accession>
<evidence type="ECO:0000313" key="4">
    <source>
        <dbReference type="Proteomes" id="UP000235371"/>
    </source>
</evidence>
<reference evidence="3 4" key="1">
    <citation type="submission" date="2016-04" db="EMBL/GenBank/DDBJ databases">
        <title>A degradative enzymes factory behind the ericoid mycorrhizal symbiosis.</title>
        <authorList>
            <consortium name="DOE Joint Genome Institute"/>
            <person name="Martino E."/>
            <person name="Morin E."/>
            <person name="Grelet G."/>
            <person name="Kuo A."/>
            <person name="Kohler A."/>
            <person name="Daghino S."/>
            <person name="Barry K."/>
            <person name="Choi C."/>
            <person name="Cichocki N."/>
            <person name="Clum A."/>
            <person name="Copeland A."/>
            <person name="Hainaut M."/>
            <person name="Haridas S."/>
            <person name="Labutti K."/>
            <person name="Lindquist E."/>
            <person name="Lipzen A."/>
            <person name="Khouja H.-R."/>
            <person name="Murat C."/>
            <person name="Ohm R."/>
            <person name="Olson A."/>
            <person name="Spatafora J."/>
            <person name="Veneault-Fourrey C."/>
            <person name="Henrissat B."/>
            <person name="Grigoriev I."/>
            <person name="Martin F."/>
            <person name="Perotto S."/>
        </authorList>
    </citation>
    <scope>NUCLEOTIDE SEQUENCE [LARGE SCALE GENOMIC DNA]</scope>
    <source>
        <strain evidence="3 4">E</strain>
    </source>
</reference>
<dbReference type="InterPro" id="IPR013207">
    <property type="entry name" value="LGFP"/>
</dbReference>
<feature type="signal peptide" evidence="2">
    <location>
        <begin position="1"/>
        <end position="18"/>
    </location>
</feature>
<dbReference type="InParanoid" id="A0A2J6TCF5"/>
<feature type="region of interest" description="Disordered" evidence="1">
    <location>
        <begin position="20"/>
        <end position="46"/>
    </location>
</feature>
<dbReference type="AlphaFoldDB" id="A0A2J6TCF5"/>
<proteinExistence type="predicted"/>
<sequence length="410" mass="44407">MFFSTTLITLFLAGLSQAAPTSSNATSTVSTPTSSTVLPAQSTTAPQNNTATAKFSASNFTDVKPTINPNITIQSLTKPLTNPEFHLLPGWPKIPIHLITCQDLIDAKATLLKVNVGTPASGFISDPSWGTVHKDYAWGSIYCHDVSHGAHAVYGAIWLKWKAQGGSYGYPLTDELGTTDNSGTYIRYNVFSDNRAIYWTGQRGAFLIYGDIYQRWLSIGDTKSEIGYPITDETGSGSAGGRFNDFSNGMIYYHAGQSWVHVGGLPSSLTWTWNPISLTDISGSSSVTLYSDGNAHWMSSMHDHIAIQFNWQIGWLFVNADGTAITLMQSGTVGPNYSGIPIFGGPTNDNNIDRWVNNPEIAYDWRAWVASNYGTGHAHGSIDWGNLLNELINDAKAVYGAVTTIIAVLA</sequence>
<name>A0A2J6TCF5_9HELO</name>
<protein>
    <recommendedName>
        <fullName evidence="5">Fucose-specific lectin</fullName>
    </recommendedName>
</protein>
<evidence type="ECO:0000256" key="2">
    <source>
        <dbReference type="SAM" id="SignalP"/>
    </source>
</evidence>
<organism evidence="3 4">
    <name type="scientific">Hyaloscypha bicolor E</name>
    <dbReference type="NCBI Taxonomy" id="1095630"/>
    <lineage>
        <taxon>Eukaryota</taxon>
        <taxon>Fungi</taxon>
        <taxon>Dikarya</taxon>
        <taxon>Ascomycota</taxon>
        <taxon>Pezizomycotina</taxon>
        <taxon>Leotiomycetes</taxon>
        <taxon>Helotiales</taxon>
        <taxon>Hyaloscyphaceae</taxon>
        <taxon>Hyaloscypha</taxon>
        <taxon>Hyaloscypha bicolor</taxon>
    </lineage>
</organism>